<feature type="compositionally biased region" description="Basic and acidic residues" evidence="12">
    <location>
        <begin position="494"/>
        <end position="505"/>
    </location>
</feature>
<dbReference type="GO" id="GO:0048188">
    <property type="term" value="C:Set1C/COMPASS complex"/>
    <property type="evidence" value="ECO:0007669"/>
    <property type="project" value="TreeGrafter"/>
</dbReference>
<comment type="catalytic activity">
    <reaction evidence="10">
        <text>N(6),N(6)-dimethyl-L-lysyl(4)-[histone H3] + S-adenosyl-L-methionine = N(6),N(6),N(6)-trimethyl-L-lysyl(4)-[histone H3] + S-adenosyl-L-homocysteine + H(+)</text>
        <dbReference type="Rhea" id="RHEA:60272"/>
        <dbReference type="Rhea" id="RHEA-COMP:15537"/>
        <dbReference type="Rhea" id="RHEA-COMP:15540"/>
        <dbReference type="ChEBI" id="CHEBI:15378"/>
        <dbReference type="ChEBI" id="CHEBI:57856"/>
        <dbReference type="ChEBI" id="CHEBI:59789"/>
        <dbReference type="ChEBI" id="CHEBI:61961"/>
        <dbReference type="ChEBI" id="CHEBI:61976"/>
    </reaction>
</comment>
<keyword evidence="11" id="KW-0694">RNA-binding</keyword>
<dbReference type="WBParaSite" id="BPAG_0000821601-mRNA-1">
    <property type="protein sequence ID" value="BPAG_0000821601-mRNA-1"/>
    <property type="gene ID" value="BPAG_0000821601"/>
</dbReference>
<dbReference type="PANTHER" id="PTHR45814">
    <property type="entry name" value="HISTONE-LYSINE N-METHYLTRANSFERASE SETD1"/>
    <property type="match status" value="1"/>
</dbReference>
<dbReference type="Pfam" id="PF00856">
    <property type="entry name" value="SET"/>
    <property type="match status" value="1"/>
</dbReference>
<dbReference type="SUPFAM" id="SSF82199">
    <property type="entry name" value="SET domain"/>
    <property type="match status" value="1"/>
</dbReference>
<dbReference type="EMBL" id="UZAD01013131">
    <property type="protein sequence ID" value="VDN89364.1"/>
    <property type="molecule type" value="Genomic_DNA"/>
</dbReference>
<evidence type="ECO:0000256" key="1">
    <source>
        <dbReference type="ARBA" id="ARBA00004123"/>
    </source>
</evidence>
<protein>
    <recommendedName>
        <fullName evidence="2">[histone H3]-lysine(4) N-trimethyltransferase</fullName>
        <ecNumber evidence="2">2.1.1.354</ecNumber>
    </recommendedName>
</protein>
<evidence type="ECO:0000256" key="12">
    <source>
        <dbReference type="SAM" id="MobiDB-lite"/>
    </source>
</evidence>
<keyword evidence="4" id="KW-0808">Transferase</keyword>
<comment type="subcellular location">
    <subcellularLocation>
        <location evidence="1">Nucleus</location>
    </subcellularLocation>
</comment>
<evidence type="ECO:0000256" key="4">
    <source>
        <dbReference type="ARBA" id="ARBA00022679"/>
    </source>
</evidence>
<keyword evidence="5" id="KW-0949">S-adenosyl-L-methionine</keyword>
<dbReference type="InterPro" id="IPR046341">
    <property type="entry name" value="SET_dom_sf"/>
</dbReference>
<evidence type="ECO:0000256" key="3">
    <source>
        <dbReference type="ARBA" id="ARBA00022603"/>
    </source>
</evidence>
<dbReference type="EC" id="2.1.1.354" evidence="2"/>
<evidence type="ECO:0000313" key="18">
    <source>
        <dbReference type="WBParaSite" id="BPAG_0000821601-mRNA-1"/>
    </source>
</evidence>
<dbReference type="InterPro" id="IPR000504">
    <property type="entry name" value="RRM_dom"/>
</dbReference>
<evidence type="ECO:0000259" key="15">
    <source>
        <dbReference type="PROSITE" id="PS50868"/>
    </source>
</evidence>
<feature type="region of interest" description="Disordered" evidence="12">
    <location>
        <begin position="1110"/>
        <end position="1239"/>
    </location>
</feature>
<dbReference type="InterPro" id="IPR001214">
    <property type="entry name" value="SET_dom"/>
</dbReference>
<keyword evidence="6" id="KW-0156">Chromatin regulator</keyword>
<dbReference type="Pfam" id="PF00076">
    <property type="entry name" value="RRM_1"/>
    <property type="match status" value="1"/>
</dbReference>
<dbReference type="Gene3D" id="2.170.270.10">
    <property type="entry name" value="SET domain"/>
    <property type="match status" value="1"/>
</dbReference>
<feature type="domain" description="SET" evidence="14">
    <location>
        <begin position="1572"/>
        <end position="1689"/>
    </location>
</feature>
<dbReference type="Gene3D" id="3.30.70.330">
    <property type="match status" value="1"/>
</dbReference>
<sequence length="1711" mass="192346">MDAHENASYHQNGAKMSAEGSSRPRPLLETAHHIHHKIAWKAINVDTKRVIFRCDGVCKDDPKYNVHTLGDPRNPLTRFRNVESIDLPLPSFVLDNNSVGPQPKREVSIFGLNDNINNAFLTDMCQKTGQIVEVFVYMHPRTKKHLGMAYVVFQDVGKAELFVAKNDGTSVMGQTIKCIIDPYAKEISRRYEERAVETAPIPHYLSRLDHNRLIEFRRVSCTSTSECKSILISSSPPTNAQQSSDFEASELSSKKQSVESEAASHRQVHQQSAEAALAKVAHIGNVVPCNERTTVPPIAGYFASSTTSPSATTSCPLLKTTHQTFCSHHFISHQQSQTPFTYHHSMPVNPISPLPNFPPVSPSVSVFSSLPPIAGRMPFPIWSNLPSSPLRSSDNTWPRAKAVVSAPVQPQVLSIRSPAPTALNFVSTAYQAVPSTSSCEEVAPMDPAPSKENEERKKPKTAVATSGKIKVRKRRRFREAIPASSASGNTNSESDERSELSKESSQDSSSTVEKEHRHRKKGVVEERKYYRRKGVGGTSDYYKEIVIRRNDNTRKCSHEPRSNSPELVEEVESYQRIRKYKKQHEEITDRDEHFVEPDVDLPDLESVSSDSVVTEDQLSTQQQELKAKKTKSNRKVLSIKHIRQQKSKYVDWRKKRIMKERLTTGVMGIEKILVLVGMKRVIGGLHLPQLQNQKQNLMDQILSKIVEDRAGRRLSSLRSPKNLQVINLSDMVEAVTASSEESHGEEAGTSGLTHQSTARHMKNSFIRKNESTQSLPILNFIALPEKLSGDSPLPCVVQSTPPAESSRLSFERRLENLFRSTSVHPPPGVIIETHEEEQPNDAGVFGMPFPTPNTVPNTVELKGMPMSETFLIEHNNTKITVARQPSDLNSAITFTPGLFSESWKNSQIQITSDAVHRNTISDPLVASSPVDTICNKVREERSELVEDKKMEIGSSEENKKQRELEGQILEKKKVARENYVHAVYVAVREDLKNVLLKDLMRKIESIAFEKLERGWMEREKTKIVEQDGDSWQNEAKNDATDIPILTVDKTNFSSARQTVSSKDSLNEVVRQVTEQTRAEMSAAFGPDTAALLGTGLFFKGLGIARNMPSFKKKQAHLSPERKQRSRSRSSSRSFCLHSHTGSDRTSESNRSCGSGSQNHSASESSLVEEISSDDEGARSANERSISGGESVCSAGRSTKNFGSGTFTPIDGSTSGEDEEEEVDEEEEGEEEEQQEEQEHIEKVFDEIRAIDKLSAHSGIEEKAMLFVKSEAEENNGCGGIGSLSSCVAASHLIGRDKNAGEFGTIHEEVFDVANMEGYFNDHCYLPMELSERLKKEFKENVSIYSDNKAMSSEYCETRKLGKPEKIPPQCVQGKAGTIMQLVITKVRKRCYRNELASLLPPPVDVEQLAWETSWKPAKQWEKRTPEEEKEIFWKFEKEGLDSEDLMFLEKAFHGMQNDGTATWNRKLYWVPPRKVPEIHLLDKPKKVGKNIYYYDDPELEGVVPHSSGCARTEGYYKLSYKEKRGVLRRPDVFLTEINERDDEKARYLVQSTREARSMNRRLLTSMGDTSSDIFKFARSRIHGWGLYALEAIAPDEMIVEYIGQKIRPTVADEREKRYERRGMGSSYLFRIDSDNVIDATQMGNLARFINHSCQPNCYAKIVVVDGEKRIVIYSKLAINKGDEITYDYKFPIEEDKIDCLCGAPGCRGSLN</sequence>
<dbReference type="InterPro" id="IPR024657">
    <property type="entry name" value="COMPASS_Set1_N-SET"/>
</dbReference>
<dbReference type="PROSITE" id="PS50280">
    <property type="entry name" value="SET"/>
    <property type="match status" value="1"/>
</dbReference>
<organism evidence="18">
    <name type="scientific">Brugia pahangi</name>
    <name type="common">Filarial nematode worm</name>
    <dbReference type="NCBI Taxonomy" id="6280"/>
    <lineage>
        <taxon>Eukaryota</taxon>
        <taxon>Metazoa</taxon>
        <taxon>Ecdysozoa</taxon>
        <taxon>Nematoda</taxon>
        <taxon>Chromadorea</taxon>
        <taxon>Rhabditida</taxon>
        <taxon>Spirurina</taxon>
        <taxon>Spiruromorpha</taxon>
        <taxon>Filarioidea</taxon>
        <taxon>Onchocercidae</taxon>
        <taxon>Brugia</taxon>
    </lineage>
</organism>
<dbReference type="PROSITE" id="PS50868">
    <property type="entry name" value="POST_SET"/>
    <property type="match status" value="1"/>
</dbReference>
<dbReference type="GO" id="GO:0032259">
    <property type="term" value="P:methylation"/>
    <property type="evidence" value="ECO:0007669"/>
    <property type="project" value="UniProtKB-KW"/>
</dbReference>
<dbReference type="GO" id="GO:0140999">
    <property type="term" value="F:histone H3K4 trimethyltransferase activity"/>
    <property type="evidence" value="ECO:0007669"/>
    <property type="project" value="UniProtKB-EC"/>
</dbReference>
<dbReference type="InterPro" id="IPR003616">
    <property type="entry name" value="Post-SET_dom"/>
</dbReference>
<evidence type="ECO:0000256" key="7">
    <source>
        <dbReference type="ARBA" id="ARBA00023242"/>
    </source>
</evidence>
<reference evidence="18" key="1">
    <citation type="submission" date="2016-04" db="UniProtKB">
        <authorList>
            <consortium name="WormBaseParasite"/>
        </authorList>
    </citation>
    <scope>IDENTIFICATION</scope>
</reference>
<keyword evidence="7" id="KW-0539">Nucleus</keyword>
<dbReference type="SMART" id="SM00360">
    <property type="entry name" value="RRM"/>
    <property type="match status" value="1"/>
</dbReference>
<dbReference type="SMART" id="SM00317">
    <property type="entry name" value="SET"/>
    <property type="match status" value="1"/>
</dbReference>
<evidence type="ECO:0000256" key="8">
    <source>
        <dbReference type="ARBA" id="ARBA00047571"/>
    </source>
</evidence>
<evidence type="ECO:0000256" key="11">
    <source>
        <dbReference type="PROSITE-ProRule" id="PRU00176"/>
    </source>
</evidence>
<feature type="region of interest" description="Disordered" evidence="12">
    <location>
        <begin position="232"/>
        <end position="270"/>
    </location>
</feature>
<evidence type="ECO:0000256" key="10">
    <source>
        <dbReference type="ARBA" id="ARBA00049129"/>
    </source>
</evidence>
<evidence type="ECO:0000259" key="13">
    <source>
        <dbReference type="PROSITE" id="PS50102"/>
    </source>
</evidence>
<dbReference type="SMART" id="SM00508">
    <property type="entry name" value="PostSET"/>
    <property type="match status" value="1"/>
</dbReference>
<feature type="compositionally biased region" description="Polar residues" evidence="12">
    <location>
        <begin position="1148"/>
        <end position="1165"/>
    </location>
</feature>
<evidence type="ECO:0000256" key="6">
    <source>
        <dbReference type="ARBA" id="ARBA00022853"/>
    </source>
</evidence>
<feature type="compositionally biased region" description="Acidic residues" evidence="12">
    <location>
        <begin position="1215"/>
        <end position="1235"/>
    </location>
</feature>
<comment type="catalytic activity">
    <reaction evidence="9">
        <text>N(6)-methyl-L-lysyl(4)-[histone H3] + S-adenosyl-L-methionine = N(6),N(6)-dimethyl-L-lysyl(4)-[histone H3] + S-adenosyl-L-homocysteine + H(+)</text>
        <dbReference type="Rhea" id="RHEA:60268"/>
        <dbReference type="Rhea" id="RHEA-COMP:15540"/>
        <dbReference type="Rhea" id="RHEA-COMP:15543"/>
        <dbReference type="ChEBI" id="CHEBI:15378"/>
        <dbReference type="ChEBI" id="CHEBI:57856"/>
        <dbReference type="ChEBI" id="CHEBI:59789"/>
        <dbReference type="ChEBI" id="CHEBI:61929"/>
        <dbReference type="ChEBI" id="CHEBI:61976"/>
    </reaction>
</comment>
<dbReference type="SUPFAM" id="SSF54928">
    <property type="entry name" value="RNA-binding domain, RBD"/>
    <property type="match status" value="1"/>
</dbReference>
<keyword evidence="17" id="KW-1185">Reference proteome</keyword>
<evidence type="ECO:0000256" key="5">
    <source>
        <dbReference type="ARBA" id="ARBA00022691"/>
    </source>
</evidence>
<dbReference type="GO" id="GO:0003723">
    <property type="term" value="F:RNA binding"/>
    <property type="evidence" value="ECO:0007669"/>
    <property type="project" value="UniProtKB-UniRule"/>
</dbReference>
<keyword evidence="3" id="KW-0489">Methyltransferase</keyword>
<gene>
    <name evidence="16" type="ORF">BPAG_LOCUS8178</name>
</gene>
<dbReference type="PROSITE" id="PS50102">
    <property type="entry name" value="RRM"/>
    <property type="match status" value="1"/>
</dbReference>
<dbReference type="Pfam" id="PF11764">
    <property type="entry name" value="N-SET"/>
    <property type="match status" value="1"/>
</dbReference>
<dbReference type="SMART" id="SM01291">
    <property type="entry name" value="N-SET"/>
    <property type="match status" value="1"/>
</dbReference>
<feature type="compositionally biased region" description="Polar residues" evidence="12">
    <location>
        <begin position="1195"/>
        <end position="1214"/>
    </location>
</feature>
<feature type="domain" description="RRM" evidence="13">
    <location>
        <begin position="105"/>
        <end position="177"/>
    </location>
</feature>
<dbReference type="InterPro" id="IPR035979">
    <property type="entry name" value="RBD_domain_sf"/>
</dbReference>
<accession>A0A158PQQ7</accession>
<feature type="region of interest" description="Disordered" evidence="12">
    <location>
        <begin position="1"/>
        <end position="24"/>
    </location>
</feature>
<feature type="domain" description="Post-SET" evidence="15">
    <location>
        <begin position="1695"/>
        <end position="1711"/>
    </location>
</feature>
<reference evidence="16 17" key="2">
    <citation type="submission" date="2018-11" db="EMBL/GenBank/DDBJ databases">
        <authorList>
            <consortium name="Pathogen Informatics"/>
        </authorList>
    </citation>
    <scope>NUCLEOTIDE SEQUENCE [LARGE SCALE GENOMIC DNA]</scope>
</reference>
<dbReference type="Proteomes" id="UP000278627">
    <property type="component" value="Unassembled WGS sequence"/>
</dbReference>
<feature type="compositionally biased region" description="Polar residues" evidence="12">
    <location>
        <begin position="232"/>
        <end position="251"/>
    </location>
</feature>
<evidence type="ECO:0000313" key="17">
    <source>
        <dbReference type="Proteomes" id="UP000278627"/>
    </source>
</evidence>
<evidence type="ECO:0000313" key="16">
    <source>
        <dbReference type="EMBL" id="VDN89364.1"/>
    </source>
</evidence>
<dbReference type="STRING" id="6280.A0A158PQQ7"/>
<feature type="region of interest" description="Disordered" evidence="12">
    <location>
        <begin position="436"/>
        <end position="525"/>
    </location>
</feature>
<dbReference type="PANTHER" id="PTHR45814:SF2">
    <property type="entry name" value="HISTONE-LYSINE N-METHYLTRANSFERASE SETD1"/>
    <property type="match status" value="1"/>
</dbReference>
<dbReference type="InterPro" id="IPR044570">
    <property type="entry name" value="Set1-like"/>
</dbReference>
<feature type="compositionally biased region" description="Basic and acidic residues" evidence="12">
    <location>
        <begin position="252"/>
        <end position="264"/>
    </location>
</feature>
<proteinExistence type="predicted"/>
<comment type="catalytic activity">
    <reaction evidence="8">
        <text>L-lysyl(4)-[histone H3] + 3 S-adenosyl-L-methionine = N(6),N(6),N(6)-trimethyl-L-lysyl(4)-[histone H3] + 3 S-adenosyl-L-homocysteine + 3 H(+)</text>
        <dbReference type="Rhea" id="RHEA:60260"/>
        <dbReference type="Rhea" id="RHEA-COMP:15537"/>
        <dbReference type="Rhea" id="RHEA-COMP:15547"/>
        <dbReference type="ChEBI" id="CHEBI:15378"/>
        <dbReference type="ChEBI" id="CHEBI:29969"/>
        <dbReference type="ChEBI" id="CHEBI:57856"/>
        <dbReference type="ChEBI" id="CHEBI:59789"/>
        <dbReference type="ChEBI" id="CHEBI:61961"/>
        <dbReference type="EC" id="2.1.1.354"/>
    </reaction>
</comment>
<evidence type="ECO:0000256" key="2">
    <source>
        <dbReference type="ARBA" id="ARBA00012182"/>
    </source>
</evidence>
<evidence type="ECO:0000259" key="14">
    <source>
        <dbReference type="PROSITE" id="PS50280"/>
    </source>
</evidence>
<feature type="region of interest" description="Disordered" evidence="12">
    <location>
        <begin position="737"/>
        <end position="758"/>
    </location>
</feature>
<dbReference type="InterPro" id="IPR012677">
    <property type="entry name" value="Nucleotide-bd_a/b_plait_sf"/>
</dbReference>
<name>A0A158PQQ7_BRUPA</name>
<evidence type="ECO:0000256" key="9">
    <source>
        <dbReference type="ARBA" id="ARBA00047583"/>
    </source>
</evidence>